<dbReference type="RefSeq" id="WP_213430469.1">
    <property type="nucleotide sequence ID" value="NZ_AP031286.1"/>
</dbReference>
<dbReference type="InterPro" id="IPR040042">
    <property type="entry name" value="Branching_enz_MT3115-like"/>
</dbReference>
<dbReference type="Gene3D" id="3.40.50.2000">
    <property type="entry name" value="Glycogen Phosphorylase B"/>
    <property type="match status" value="2"/>
</dbReference>
<evidence type="ECO:0000259" key="7">
    <source>
        <dbReference type="Pfam" id="PF13439"/>
    </source>
</evidence>
<evidence type="ECO:0000256" key="2">
    <source>
        <dbReference type="ARBA" id="ARBA00023277"/>
    </source>
</evidence>
<comment type="caution">
    <text evidence="8">The sequence shown here is derived from an EMBL/GenBank/DDBJ whole genome shotgun (WGS) entry which is preliminary data.</text>
</comment>
<evidence type="ECO:0000313" key="9">
    <source>
        <dbReference type="Proteomes" id="UP001154322"/>
    </source>
</evidence>
<dbReference type="SUPFAM" id="SSF53756">
    <property type="entry name" value="UDP-Glycosyltransferase/glycogen phosphorylase"/>
    <property type="match status" value="1"/>
</dbReference>
<protein>
    <submittedName>
        <fullName evidence="8">DUF1957 domain-containing protein</fullName>
    </submittedName>
</protein>
<accession>A0ABN8U983</accession>
<dbReference type="SUPFAM" id="SSF88688">
    <property type="entry name" value="Families 57/38 glycoside transferase middle domain"/>
    <property type="match status" value="1"/>
</dbReference>
<dbReference type="EMBL" id="CALYLO010000004">
    <property type="protein sequence ID" value="CAH8246006.1"/>
    <property type="molecule type" value="Genomic_DNA"/>
</dbReference>
<evidence type="ECO:0000313" key="8">
    <source>
        <dbReference type="EMBL" id="CAH8246006.1"/>
    </source>
</evidence>
<organism evidence="8 9">
    <name type="scientific">Paenibacillus melissococcoides</name>
    <dbReference type="NCBI Taxonomy" id="2912268"/>
    <lineage>
        <taxon>Bacteria</taxon>
        <taxon>Bacillati</taxon>
        <taxon>Bacillota</taxon>
        <taxon>Bacilli</taxon>
        <taxon>Bacillales</taxon>
        <taxon>Paenibacillaceae</taxon>
        <taxon>Paenibacillus</taxon>
    </lineage>
</organism>
<dbReference type="InterPro" id="IPR028995">
    <property type="entry name" value="Glyco_hydro_57/38_cen_sf"/>
</dbReference>
<evidence type="ECO:0000256" key="3">
    <source>
        <dbReference type="RuleBase" id="RU361196"/>
    </source>
</evidence>
<dbReference type="PANTHER" id="PTHR41695">
    <property type="entry name" value="1,4-ALPHA-GLUCAN BRANCHING ENZYME RV3031-RELATED"/>
    <property type="match status" value="1"/>
</dbReference>
<keyword evidence="9" id="KW-1185">Reference proteome</keyword>
<evidence type="ECO:0000259" key="5">
    <source>
        <dbReference type="Pfam" id="PF03065"/>
    </source>
</evidence>
<dbReference type="InterPro" id="IPR001296">
    <property type="entry name" value="Glyco_trans_1"/>
</dbReference>
<dbReference type="CDD" id="cd03801">
    <property type="entry name" value="GT4_PimA-like"/>
    <property type="match status" value="1"/>
</dbReference>
<dbReference type="Gene3D" id="3.20.110.10">
    <property type="entry name" value="Glycoside hydrolase 38, N terminal domain"/>
    <property type="match status" value="1"/>
</dbReference>
<dbReference type="InterPro" id="IPR011330">
    <property type="entry name" value="Glyco_hydro/deAcase_b/a-brl"/>
</dbReference>
<dbReference type="InterPro" id="IPR027291">
    <property type="entry name" value="Glyco_hydro_38_N_sf"/>
</dbReference>
<dbReference type="Proteomes" id="UP001154322">
    <property type="component" value="Unassembled WGS sequence"/>
</dbReference>
<feature type="domain" description="Glycoside hydrolase family 57 N-terminal" evidence="5">
    <location>
        <begin position="20"/>
        <end position="271"/>
    </location>
</feature>
<dbReference type="InterPro" id="IPR028098">
    <property type="entry name" value="Glyco_trans_4-like_N"/>
</dbReference>
<keyword evidence="2 3" id="KW-0119">Carbohydrate metabolism</keyword>
<dbReference type="InterPro" id="IPR015293">
    <property type="entry name" value="BE_C"/>
</dbReference>
<dbReference type="InterPro" id="IPR037090">
    <property type="entry name" value="57_glycoside_trans_central"/>
</dbReference>
<dbReference type="Pfam" id="PF00534">
    <property type="entry name" value="Glycos_transf_1"/>
    <property type="match status" value="1"/>
</dbReference>
<feature type="domain" description="1,4-alpha-glucan branching enzyme C-terminal" evidence="6">
    <location>
        <begin position="449"/>
        <end position="549"/>
    </location>
</feature>
<proteinExistence type="inferred from homology"/>
<evidence type="ECO:0000259" key="4">
    <source>
        <dbReference type="Pfam" id="PF00534"/>
    </source>
</evidence>
<feature type="domain" description="Glycosyltransferase subfamily 4-like N-terminal" evidence="7">
    <location>
        <begin position="592"/>
        <end position="766"/>
    </location>
</feature>
<name>A0ABN8U983_9BACL</name>
<sequence length="977" mass="110069">MITTVPHCKRTSPAQTGQIALLLHAHLPYVRHPDRSGTLEERWYFEAVMETYLPLLDRFRQLERDGVPFRLTISLSPTLLAMMDDRRLHERFEAHLARSICLASSEIERLAAEDKLRQAAAMYLERWRRYHALYRDWGGRLIDGFRHYMERGHLECITSAATHAFLPYVKQEKLVRAQLEAGLQEAERHLGQRPAGLWLPECAYSPDLAPQLQACGIRYVAVAYETWAKANPAPPALPYAPVMTTGGIAAFAGDPESSRQVWSSREGYPGDADYREYYRDIGFDLGWHDEAEWKYIRPYLLDDGSRLNTGLKYYRITGAQAAKAPYCPDRALAKAREHARHFLDCRERELREAGTIMDRLPVAVCPYDAELFGHWWYEGPLWLEALFRELHDRQARQASGLAFVTLGEALAEAELPPSPEAELPFGSWGRGGYGEVWLQERNDWIYPLLHEAEDRLVQAAERLGKQADPRPVLDGMMNRALKEWMLAASSDWAFIIDAGTVAEYAAARTREHLRRCRTLLDAIMAGQDEAELLRQWEADYPCFPALDYRKLLGGQANGEGGSAVEQRFVWMDAPEPAVRVLMLAWEFPPLVVGGLSRAVYDLSRHLARGDCEVHVLTRDVPGSPAYERLDGVHVHRVAMLAPLTPPAFMDWVFQMNAALSDGADALVREGLRFDYMHAHDWLVYPAAHDLKETYGWPLISTIHATEYGRNHGRIASGLQRRIHAMEQRLAAESDHVIVCSSAMRDEVQRIFDLPRSRISMIPNGVAMAEEDSAAPEAPARQMERTASPPAHEAEAYGPMLFYVGRLVYEKGIHVLIDAMPQIRQAVPGAELLIAGTGPMKQELAARIEARGLAGQVRLLGFVDDETRDAYIRAARVCVFPSLYEPFGIVALEAMRFGTPVVVSDTGGLAEIIRHGVDGYKALPGHVESLAWHVTDLLLHPERASRMAAEAVRTVRRHYDWRAIAASTREVYEGVSPS</sequence>
<dbReference type="InterPro" id="IPR004300">
    <property type="entry name" value="Glyco_hydro_57_N"/>
</dbReference>
<comment type="similarity">
    <text evidence="1 3">Belongs to the glycosyl hydrolase 57 family.</text>
</comment>
<dbReference type="Pfam" id="PF03065">
    <property type="entry name" value="Glyco_hydro_57"/>
    <property type="match status" value="1"/>
</dbReference>
<reference evidence="8" key="1">
    <citation type="submission" date="2022-06" db="EMBL/GenBank/DDBJ databases">
        <authorList>
            <person name="Dietemann V."/>
            <person name="Ory F."/>
            <person name="Dainat B."/>
            <person name="Oberhansli S."/>
        </authorList>
    </citation>
    <scope>NUCLEOTIDE SEQUENCE</scope>
    <source>
        <strain evidence="8">Ena-SAMPLE-TAB-26-04-2022-14:26:32:270-5432</strain>
    </source>
</reference>
<dbReference type="CDD" id="cd10792">
    <property type="entry name" value="GH57N_AmyC_like"/>
    <property type="match status" value="1"/>
</dbReference>
<dbReference type="Pfam" id="PF09210">
    <property type="entry name" value="BE_C"/>
    <property type="match status" value="1"/>
</dbReference>
<feature type="domain" description="Glycosyl transferase family 1" evidence="4">
    <location>
        <begin position="794"/>
        <end position="950"/>
    </location>
</feature>
<gene>
    <name evidence="8" type="ORF">WJ0W_003241</name>
</gene>
<dbReference type="Gene3D" id="1.20.1430.10">
    <property type="entry name" value="Families 57/38 glycoside transferase, middle domain"/>
    <property type="match status" value="1"/>
</dbReference>
<dbReference type="SUPFAM" id="SSF88713">
    <property type="entry name" value="Glycoside hydrolase/deacetylase"/>
    <property type="match status" value="1"/>
</dbReference>
<evidence type="ECO:0000259" key="6">
    <source>
        <dbReference type="Pfam" id="PF09210"/>
    </source>
</evidence>
<dbReference type="Pfam" id="PF13439">
    <property type="entry name" value="Glyco_transf_4"/>
    <property type="match status" value="1"/>
</dbReference>
<dbReference type="PANTHER" id="PTHR41695:SF1">
    <property type="entry name" value="1,4-ALPHA-GLUCAN BRANCHING ENZYME TK1436"/>
    <property type="match status" value="1"/>
</dbReference>
<evidence type="ECO:0000256" key="1">
    <source>
        <dbReference type="ARBA" id="ARBA00006821"/>
    </source>
</evidence>